<evidence type="ECO:0000256" key="1">
    <source>
        <dbReference type="ARBA" id="ARBA00007983"/>
    </source>
</evidence>
<evidence type="ECO:0000256" key="2">
    <source>
        <dbReference type="ARBA" id="ARBA00022723"/>
    </source>
</evidence>
<evidence type="ECO:0000313" key="10">
    <source>
        <dbReference type="EMBL" id="EZG76509.1"/>
    </source>
</evidence>
<proteinExistence type="inferred from homology"/>
<dbReference type="VEuPathDB" id="CryptoDB:GNI_044820"/>
<evidence type="ECO:0000313" key="11">
    <source>
        <dbReference type="Proteomes" id="UP000019763"/>
    </source>
</evidence>
<keyword evidence="11" id="KW-1185">Reference proteome</keyword>
<gene>
    <name evidence="10" type="ORF">GNI_044820</name>
</gene>
<dbReference type="PANTHER" id="PTHR10638">
    <property type="entry name" value="COPPER AMINE OXIDASE"/>
    <property type="match status" value="1"/>
</dbReference>
<dbReference type="Pfam" id="PF00629">
    <property type="entry name" value="MAM"/>
    <property type="match status" value="1"/>
</dbReference>
<evidence type="ECO:0000259" key="9">
    <source>
        <dbReference type="PROSITE" id="PS50060"/>
    </source>
</evidence>
<feature type="domain" description="MAM" evidence="9">
    <location>
        <begin position="78"/>
        <end position="265"/>
    </location>
</feature>
<keyword evidence="4 8" id="KW-0560">Oxidoreductase</keyword>
<dbReference type="eggNOG" id="KOG1186">
    <property type="taxonomic scope" value="Eukaryota"/>
</dbReference>
<dbReference type="EMBL" id="AFNH02000343">
    <property type="protein sequence ID" value="EZG76509.1"/>
    <property type="molecule type" value="Genomic_DNA"/>
</dbReference>
<reference evidence="10" key="1">
    <citation type="submission" date="2013-12" db="EMBL/GenBank/DDBJ databases">
        <authorList>
            <person name="Omoto C.K."/>
            <person name="Sibley D."/>
            <person name="Venepally P."/>
            <person name="Hadjithomas M."/>
            <person name="Karamycheva S."/>
            <person name="Brunk B."/>
            <person name="Roos D."/>
            <person name="Caler E."/>
            <person name="Lorenzi H."/>
        </authorList>
    </citation>
    <scope>NUCLEOTIDE SEQUENCE</scope>
</reference>
<evidence type="ECO:0000256" key="6">
    <source>
        <dbReference type="PIRSR" id="PIRSR600269-50"/>
    </source>
</evidence>
<dbReference type="OrthoDB" id="5379943at2759"/>
<evidence type="ECO:0000256" key="7">
    <source>
        <dbReference type="PIRSR" id="PIRSR600269-51"/>
    </source>
</evidence>
<dbReference type="Gene3D" id="2.60.120.200">
    <property type="match status" value="1"/>
</dbReference>
<dbReference type="Gene3D" id="2.70.98.20">
    <property type="entry name" value="Copper amine oxidase, catalytic domain"/>
    <property type="match status" value="1"/>
</dbReference>
<name>A0A023B9Y4_GRENI</name>
<dbReference type="InterPro" id="IPR015798">
    <property type="entry name" value="Cu_amine_oxidase_C"/>
</dbReference>
<dbReference type="InterPro" id="IPR000269">
    <property type="entry name" value="Cu_amine_oxidase"/>
</dbReference>
<dbReference type="PANTHER" id="PTHR10638:SF20">
    <property type="entry name" value="AMINE OXIDASE"/>
    <property type="match status" value="1"/>
</dbReference>
<dbReference type="EC" id="1.4.3.-" evidence="8"/>
<dbReference type="Pfam" id="PF01179">
    <property type="entry name" value="Cu_amine_oxid"/>
    <property type="match status" value="1"/>
</dbReference>
<dbReference type="InterPro" id="IPR036460">
    <property type="entry name" value="Cu_amine_oxidase_C_sf"/>
</dbReference>
<dbReference type="InterPro" id="IPR013320">
    <property type="entry name" value="ConA-like_dom_sf"/>
</dbReference>
<dbReference type="CDD" id="cd06263">
    <property type="entry name" value="MAM"/>
    <property type="match status" value="1"/>
</dbReference>
<keyword evidence="3 6" id="KW-0801">TPQ</keyword>
<dbReference type="GO" id="GO:0009308">
    <property type="term" value="P:amine metabolic process"/>
    <property type="evidence" value="ECO:0007669"/>
    <property type="project" value="UniProtKB-UniRule"/>
</dbReference>
<dbReference type="SUPFAM" id="SSF54416">
    <property type="entry name" value="Amine oxidase N-terminal region"/>
    <property type="match status" value="1"/>
</dbReference>
<keyword evidence="5 8" id="KW-0186">Copper</keyword>
<protein>
    <recommendedName>
        <fullName evidence="8">Amine oxidase</fullName>
        <ecNumber evidence="8">1.4.3.-</ecNumber>
    </recommendedName>
</protein>
<dbReference type="Proteomes" id="UP000019763">
    <property type="component" value="Unassembled WGS sequence"/>
</dbReference>
<dbReference type="SUPFAM" id="SSF49899">
    <property type="entry name" value="Concanavalin A-like lectins/glucanases"/>
    <property type="match status" value="1"/>
</dbReference>
<dbReference type="GO" id="GO:0048038">
    <property type="term" value="F:quinone binding"/>
    <property type="evidence" value="ECO:0007669"/>
    <property type="project" value="InterPro"/>
</dbReference>
<comment type="similarity">
    <text evidence="1 8">Belongs to the copper/topaquinone oxidase family.</text>
</comment>
<evidence type="ECO:0000256" key="3">
    <source>
        <dbReference type="ARBA" id="ARBA00022772"/>
    </source>
</evidence>
<dbReference type="GO" id="GO:0008131">
    <property type="term" value="F:primary methylamine oxidase activity"/>
    <property type="evidence" value="ECO:0007669"/>
    <property type="project" value="InterPro"/>
</dbReference>
<dbReference type="GO" id="GO:0005507">
    <property type="term" value="F:copper ion binding"/>
    <property type="evidence" value="ECO:0007669"/>
    <property type="project" value="InterPro"/>
</dbReference>
<dbReference type="SMART" id="SM00137">
    <property type="entry name" value="MAM"/>
    <property type="match status" value="1"/>
</dbReference>
<dbReference type="PROSITE" id="PS50060">
    <property type="entry name" value="MAM_2"/>
    <property type="match status" value="1"/>
</dbReference>
<accession>A0A023B9Y4</accession>
<organism evidence="10 11">
    <name type="scientific">Gregarina niphandrodes</name>
    <name type="common">Septate eugregarine</name>
    <dbReference type="NCBI Taxonomy" id="110365"/>
    <lineage>
        <taxon>Eukaryota</taxon>
        <taxon>Sar</taxon>
        <taxon>Alveolata</taxon>
        <taxon>Apicomplexa</taxon>
        <taxon>Conoidasida</taxon>
        <taxon>Gregarinasina</taxon>
        <taxon>Eugregarinorida</taxon>
        <taxon>Gregarinidae</taxon>
        <taxon>Gregarina</taxon>
    </lineage>
</organism>
<comment type="caution">
    <text evidence="10">The sequence shown here is derived from an EMBL/GenBank/DDBJ whole genome shotgun (WGS) entry which is preliminary data.</text>
</comment>
<feature type="active site" description="Schiff-base intermediate with substrate; via topaquinone" evidence="6">
    <location>
        <position position="1185"/>
    </location>
</feature>
<dbReference type="PRINTS" id="PR00766">
    <property type="entry name" value="CUDAOXIDASE"/>
</dbReference>
<dbReference type="RefSeq" id="XP_011129569.1">
    <property type="nucleotide sequence ID" value="XM_011131267.1"/>
</dbReference>
<dbReference type="SUPFAM" id="SSF49998">
    <property type="entry name" value="Amine oxidase catalytic domain"/>
    <property type="match status" value="1"/>
</dbReference>
<evidence type="ECO:0000256" key="8">
    <source>
        <dbReference type="RuleBase" id="RU000672"/>
    </source>
</evidence>
<dbReference type="InterPro" id="IPR016182">
    <property type="entry name" value="Cu_amine_oxidase_N-reg"/>
</dbReference>
<comment type="PTM">
    <text evidence="7 8">Topaquinone (TPQ) is generated by copper-dependent autoxidation of a specific tyrosyl residue.</text>
</comment>
<evidence type="ECO:0000256" key="4">
    <source>
        <dbReference type="ARBA" id="ARBA00023002"/>
    </source>
</evidence>
<dbReference type="InterPro" id="IPR000998">
    <property type="entry name" value="MAM_dom"/>
</dbReference>
<feature type="active site" description="Proton acceptor" evidence="6">
    <location>
        <position position="1113"/>
    </location>
</feature>
<evidence type="ECO:0000256" key="5">
    <source>
        <dbReference type="ARBA" id="ARBA00023008"/>
    </source>
</evidence>
<sequence length="1468" mass="163132">MDGVTAMALRVGGDRVEVANVVRSTGVVGLASAKLVPGEDYTLCYASKLGFDDPNTTPQPEDYRYSIGTLTLSDGVAYDCDFEGQTLSSCGMAIYRPSQEVDFEWKLGTGQSTTPGSGPTSDHTTGTDAGHYAIMKSPGYMNDASAAVLIGPALFPADYGQCLTFAYNMNGQDVNALRVYMAPSKFMDGPAYLSEDIPHYSEHTWGTPRWVGVGNKGEGWHLAGVPIVAKSDGPFHPVFEALAGKSEKGDIAVDDVKLVKGRCPAETRSHPKSTVDGQTMICGEVRMVTGKHPDDKSWKLDGAISCSGRGYSAAEVEGAWMPCCVPHFGTYTLMLQDSMNDGWEGSKLEMRFFDRTYEFGKEIRHRTGEVQIPVVIGQLDILKAQYSDKSIEIDVRVTSQNSHVWCGVAEALEDGSVRTPSPRKQLLKDYGVRSRDATTEPGEVRVIGIKGDFIKPNRYYDVYCYAEAADTDANGIKNEMDNEQIAATRYRMASDIEAPRISVLDVNVSGSNARIKVASDEPAKVWCSAILLPNRRDVNKDMVQLEGEFVQFKRAGEQDIEFDNLAGESVYKLHCFAQDFAEPWPNHTSDADLKNGGIFHRDSEQEVKFSTSKRHPNSKITHVATIANGFDVHVNLDGAGKVYCAAAPEGVDFPSATEVIGAGASAQLTKKDFIEEGVRDVRVAIRGVKTKTPYKVFCLGTSLDGALKSGDKEMWKSAVPAVSYGRFCDIPANPPTAQKEEKTTPFDPLTSDEELTVRRFMLSRKELNLSAVYRVTLFHNKSEIYSYYDHQGEMPKRYARVRIGRCVDNRGFYEQLRVGPLDVEEMDYLPLAEPVETTCGGYNAEGIFGRRLASDDFLTAFQDLLRQSFGAPFNAAECYHGTECLRLGAVVVGTPEKNAKGRLLSPEQTDIWVGLKRPTGQPLPIYFSLSSDKLGIESEIDPSQIPRLLDTYNWEEYAGPVWYDGKTFDSVAEILKAWRQGALKLVSLDILDRRRRAVPTTHKRRLAPSPYGGAAGTAGLDLDRSAKRSGLEYRVPPEHVEPGGKRYTIKSHPGGQSYTIEYAGWSFVVTNDRDKSLQIWNIMFENERIVFQLGLQEAMAHYTVSERTFFFMDSWYGGLGGAARPVLRGYECPKHGSLVFYDQSLCVWEQDMARPIRSHYRSGEIRDAAAHYALHIRQMLTVSNYDYVTTYVFHPSGHVEAKVEFTGELYAGVEVPWYSHRQAHYGTLVTGAMRMAALHAHLVIWRIDFDLEDYQNNSVWFEHVIPDPKRLGANYIDRFFPDGEKAGAIGVNDTRNVAYEVVSENRNTYGNYGGWRILPGHSWSPNQPHAELYAGTGAWAKYKVFSTQFKYGELDATLPRDNKFAGDPAVSVDRYINDNEPLRNTDVVTWSSMSFMHIPCAEDYPLTIPIGNTLSMMLRPNNWFLEDPTMDLHNAIGGDFKDPGQCAVVRKSIFDAMDVKSAKGPIVV</sequence>
<dbReference type="Gene3D" id="3.10.450.40">
    <property type="match status" value="1"/>
</dbReference>
<dbReference type="OMA" id="PSMDLHN"/>
<comment type="cofactor">
    <cofactor evidence="8">
        <name>Cu cation</name>
        <dbReference type="ChEBI" id="CHEBI:23378"/>
    </cofactor>
    <text evidence="8">Contains 1 topaquinone per subunit.</text>
</comment>
<dbReference type="GeneID" id="22911691"/>
<feature type="modified residue" description="2',4',5'-topaquinone" evidence="7">
    <location>
        <position position="1185"/>
    </location>
</feature>
<keyword evidence="2 8" id="KW-0479">Metal-binding</keyword>
<dbReference type="GO" id="GO:0005886">
    <property type="term" value="C:plasma membrane"/>
    <property type="evidence" value="ECO:0007669"/>
    <property type="project" value="TreeGrafter"/>
</dbReference>